<reference evidence="8 9" key="1">
    <citation type="submission" date="2022-04" db="EMBL/GenBank/DDBJ databases">
        <title>Positive selection, recombination, and allopatry shape intraspecific diversity of widespread and dominant cyanobacteria.</title>
        <authorList>
            <person name="Wei J."/>
            <person name="Shu W."/>
            <person name="Hu C."/>
        </authorList>
    </citation>
    <scope>NUCLEOTIDE SEQUENCE [LARGE SCALE GENOMIC DNA]</scope>
    <source>
        <strain evidence="8 9">AS-A4</strain>
    </source>
</reference>
<dbReference type="CDD" id="cd09172">
    <property type="entry name" value="PLDc_Nuc_like_unchar1_1"/>
    <property type="match status" value="1"/>
</dbReference>
<feature type="domain" description="Phospholipase D-like" evidence="7">
    <location>
        <begin position="103"/>
        <end position="230"/>
    </location>
</feature>
<evidence type="ECO:0000256" key="1">
    <source>
        <dbReference type="ARBA" id="ARBA00000798"/>
    </source>
</evidence>
<name>A0ABV0KKN8_9CYAN</name>
<gene>
    <name evidence="8" type="ORF">NDI38_14605</name>
</gene>
<dbReference type="EMBL" id="JAMPLM010000012">
    <property type="protein sequence ID" value="MEP1059672.1"/>
    <property type="molecule type" value="Genomic_DNA"/>
</dbReference>
<keyword evidence="5" id="KW-0442">Lipid degradation</keyword>
<evidence type="ECO:0000256" key="3">
    <source>
        <dbReference type="ARBA" id="ARBA00012027"/>
    </source>
</evidence>
<evidence type="ECO:0000313" key="8">
    <source>
        <dbReference type="EMBL" id="MEP1059672.1"/>
    </source>
</evidence>
<dbReference type="SUPFAM" id="SSF56024">
    <property type="entry name" value="Phospholipase D/nuclease"/>
    <property type="match status" value="1"/>
</dbReference>
<comment type="similarity">
    <text evidence="2">Belongs to the phospholipase D family.</text>
</comment>
<evidence type="ECO:0000256" key="4">
    <source>
        <dbReference type="ARBA" id="ARBA00022801"/>
    </source>
</evidence>
<comment type="caution">
    <text evidence="8">The sequence shown here is derived from an EMBL/GenBank/DDBJ whole genome shotgun (WGS) entry which is preliminary data.</text>
</comment>
<dbReference type="Gene3D" id="3.30.870.10">
    <property type="entry name" value="Endonuclease Chain A"/>
    <property type="match status" value="1"/>
</dbReference>
<proteinExistence type="inferred from homology"/>
<keyword evidence="4" id="KW-0378">Hydrolase</keyword>
<evidence type="ECO:0000256" key="5">
    <source>
        <dbReference type="ARBA" id="ARBA00022963"/>
    </source>
</evidence>
<dbReference type="InterPro" id="IPR025202">
    <property type="entry name" value="PLD-like_dom"/>
</dbReference>
<dbReference type="Proteomes" id="UP001476950">
    <property type="component" value="Unassembled WGS sequence"/>
</dbReference>
<dbReference type="InterPro" id="IPR051406">
    <property type="entry name" value="PLD_domain"/>
</dbReference>
<comment type="catalytic activity">
    <reaction evidence="1">
        <text>a 1,2-diacyl-sn-glycero-3-phosphocholine + H2O = a 1,2-diacyl-sn-glycero-3-phosphate + choline + H(+)</text>
        <dbReference type="Rhea" id="RHEA:14445"/>
        <dbReference type="ChEBI" id="CHEBI:15354"/>
        <dbReference type="ChEBI" id="CHEBI:15377"/>
        <dbReference type="ChEBI" id="CHEBI:15378"/>
        <dbReference type="ChEBI" id="CHEBI:57643"/>
        <dbReference type="ChEBI" id="CHEBI:58608"/>
        <dbReference type="EC" id="3.1.4.4"/>
    </reaction>
</comment>
<evidence type="ECO:0000313" key="9">
    <source>
        <dbReference type="Proteomes" id="UP001476950"/>
    </source>
</evidence>
<evidence type="ECO:0000256" key="2">
    <source>
        <dbReference type="ARBA" id="ARBA00008664"/>
    </source>
</evidence>
<organism evidence="8 9">
    <name type="scientific">Stenomitos frigidus AS-A4</name>
    <dbReference type="NCBI Taxonomy" id="2933935"/>
    <lineage>
        <taxon>Bacteria</taxon>
        <taxon>Bacillati</taxon>
        <taxon>Cyanobacteriota</taxon>
        <taxon>Cyanophyceae</taxon>
        <taxon>Leptolyngbyales</taxon>
        <taxon>Leptolyngbyaceae</taxon>
        <taxon>Stenomitos</taxon>
    </lineage>
</organism>
<dbReference type="PANTHER" id="PTHR43856">
    <property type="entry name" value="CARDIOLIPIN HYDROLASE"/>
    <property type="match status" value="1"/>
</dbReference>
<dbReference type="RefSeq" id="WP_190452114.1">
    <property type="nucleotide sequence ID" value="NZ_JAMPLM010000012.1"/>
</dbReference>
<dbReference type="PANTHER" id="PTHR43856:SF1">
    <property type="entry name" value="MITOCHONDRIAL CARDIOLIPIN HYDROLASE"/>
    <property type="match status" value="1"/>
</dbReference>
<keyword evidence="6" id="KW-0443">Lipid metabolism</keyword>
<evidence type="ECO:0000259" key="7">
    <source>
        <dbReference type="Pfam" id="PF13091"/>
    </source>
</evidence>
<keyword evidence="9" id="KW-1185">Reference proteome</keyword>
<dbReference type="EC" id="3.1.4.4" evidence="3"/>
<sequence>MLEHPIQAFLWGDFTAKPAHDYTYRIVALRGKPKKLEQSETVAVKITTEDEATGNHTVYFNRSVAGAQAYARKFKNLPPDQVPKGRAWEWLFRGLVEALLTFIQQAKGSQYELRAALYEFHYLPVLQAFGAAQKTGATVKIIFDAKPNGQNYPKQANPAAIANANIEALTLPRQANPSYIAHNKFIVLLKDGKPLQVWTGSTNITDGGILGHSNVGHIVRDPAVTASYLDYWRR</sequence>
<protein>
    <recommendedName>
        <fullName evidence="3">phospholipase D</fullName>
        <ecNumber evidence="3">3.1.4.4</ecNumber>
    </recommendedName>
</protein>
<accession>A0ABV0KKN8</accession>
<evidence type="ECO:0000256" key="6">
    <source>
        <dbReference type="ARBA" id="ARBA00023098"/>
    </source>
</evidence>
<dbReference type="Pfam" id="PF13091">
    <property type="entry name" value="PLDc_2"/>
    <property type="match status" value="1"/>
</dbReference>